<feature type="signal peptide" evidence="4">
    <location>
        <begin position="1"/>
        <end position="18"/>
    </location>
</feature>
<keyword evidence="7" id="KW-1185">Reference proteome</keyword>
<dbReference type="GeneID" id="85496337"/>
<feature type="region of interest" description="Disordered" evidence="3">
    <location>
        <begin position="438"/>
        <end position="457"/>
    </location>
</feature>
<feature type="chain" id="PRO_5041241384" description="Peptidase A1 domain-containing protein" evidence="4">
    <location>
        <begin position="19"/>
        <end position="457"/>
    </location>
</feature>
<name>A0AA48L5U4_9TREE</name>
<dbReference type="PRINTS" id="PR00792">
    <property type="entry name" value="PEPSIN"/>
</dbReference>
<dbReference type="InterPro" id="IPR001461">
    <property type="entry name" value="Aspartic_peptidase_A1"/>
</dbReference>
<accession>A0AA48L5U4</accession>
<protein>
    <recommendedName>
        <fullName evidence="5">Peptidase A1 domain-containing protein</fullName>
    </recommendedName>
</protein>
<dbReference type="InterPro" id="IPR034164">
    <property type="entry name" value="Pepsin-like_dom"/>
</dbReference>
<dbReference type="RefSeq" id="XP_060457732.1">
    <property type="nucleotide sequence ID" value="XM_060601216.1"/>
</dbReference>
<dbReference type="KEGG" id="ccac:CcaHIS019_0500950"/>
<dbReference type="GO" id="GO:0006508">
    <property type="term" value="P:proteolysis"/>
    <property type="evidence" value="ECO:0007669"/>
    <property type="project" value="InterPro"/>
</dbReference>
<evidence type="ECO:0000313" key="6">
    <source>
        <dbReference type="EMBL" id="BEI92467.1"/>
    </source>
</evidence>
<dbReference type="InterPro" id="IPR033121">
    <property type="entry name" value="PEPTIDASE_A1"/>
</dbReference>
<dbReference type="EMBL" id="AP028216">
    <property type="protein sequence ID" value="BEI92467.1"/>
    <property type="molecule type" value="Genomic_DNA"/>
</dbReference>
<keyword evidence="4" id="KW-0732">Signal</keyword>
<sequence length="457" mass="48387">MSAFAVLALAALAPVAFPSPIPQHANPNPNPISFPVNSASQGHDLHWAQQEAARAKRRYSSESGSERLQKRRHGHGSRHIRQPRGIASLKAWGDSYSIRAEIGTPPQQLDLYVDTGSTDLWVIGSCDDNSECGNTATFDSSASSTYTPTDQLFAMNYIDGGRTTGVWGGDVVRIGGQAVNTYFGISKHTTNWGTAQSGLLGLATRAGSSKRVEPWWEAASREWDDGQFGLYLGRPGVEGSVTFGGVDESLYDGGLTYYAHTAMEGWEAGWNIATGGVAVNGRRLSSTVRMAVLDCGSTGIVGPKAEVDAFYAALNTEVIDLKDGSYAFECSASLGINASFTFGDYGGTRLGALPEQHFYLRNADLAIVRGSGEDFAATGGYDALRGRPGTWCFGAVSSWESTTEAADAWILGDSFLKNVYSAYRVEPRGVGLAPLKSSAGGEGWEGVPSAADGVSSG</sequence>
<proteinExistence type="inferred from homology"/>
<dbReference type="InterPro" id="IPR021109">
    <property type="entry name" value="Peptidase_aspartic_dom_sf"/>
</dbReference>
<evidence type="ECO:0000313" key="7">
    <source>
        <dbReference type="Proteomes" id="UP001233271"/>
    </source>
</evidence>
<dbReference type="CDD" id="cd05471">
    <property type="entry name" value="pepsin_like"/>
    <property type="match status" value="1"/>
</dbReference>
<dbReference type="SUPFAM" id="SSF50630">
    <property type="entry name" value="Acid proteases"/>
    <property type="match status" value="1"/>
</dbReference>
<evidence type="ECO:0000256" key="4">
    <source>
        <dbReference type="SAM" id="SignalP"/>
    </source>
</evidence>
<evidence type="ECO:0000256" key="1">
    <source>
        <dbReference type="ARBA" id="ARBA00007447"/>
    </source>
</evidence>
<dbReference type="PANTHER" id="PTHR47966">
    <property type="entry name" value="BETA-SITE APP-CLEAVING ENZYME, ISOFORM A-RELATED"/>
    <property type="match status" value="1"/>
</dbReference>
<feature type="region of interest" description="Disordered" evidence="3">
    <location>
        <begin position="48"/>
        <end position="83"/>
    </location>
</feature>
<dbReference type="AlphaFoldDB" id="A0AA48L5U4"/>
<dbReference type="PROSITE" id="PS51767">
    <property type="entry name" value="PEPTIDASE_A1"/>
    <property type="match status" value="1"/>
</dbReference>
<dbReference type="Proteomes" id="UP001233271">
    <property type="component" value="Chromosome 5"/>
</dbReference>
<feature type="active site" evidence="2">
    <location>
        <position position="114"/>
    </location>
</feature>
<dbReference type="Pfam" id="PF00026">
    <property type="entry name" value="Asp"/>
    <property type="match status" value="1"/>
</dbReference>
<feature type="active site" evidence="2">
    <location>
        <position position="294"/>
    </location>
</feature>
<organism evidence="6 7">
    <name type="scientific">Cutaneotrichosporon cavernicola</name>
    <dbReference type="NCBI Taxonomy" id="279322"/>
    <lineage>
        <taxon>Eukaryota</taxon>
        <taxon>Fungi</taxon>
        <taxon>Dikarya</taxon>
        <taxon>Basidiomycota</taxon>
        <taxon>Agaricomycotina</taxon>
        <taxon>Tremellomycetes</taxon>
        <taxon>Trichosporonales</taxon>
        <taxon>Trichosporonaceae</taxon>
        <taxon>Cutaneotrichosporon</taxon>
    </lineage>
</organism>
<evidence type="ECO:0000259" key="5">
    <source>
        <dbReference type="PROSITE" id="PS51767"/>
    </source>
</evidence>
<dbReference type="GO" id="GO:0004190">
    <property type="term" value="F:aspartic-type endopeptidase activity"/>
    <property type="evidence" value="ECO:0007669"/>
    <property type="project" value="InterPro"/>
</dbReference>
<evidence type="ECO:0000256" key="3">
    <source>
        <dbReference type="SAM" id="MobiDB-lite"/>
    </source>
</evidence>
<evidence type="ECO:0000256" key="2">
    <source>
        <dbReference type="PIRSR" id="PIRSR601461-1"/>
    </source>
</evidence>
<feature type="compositionally biased region" description="Basic residues" evidence="3">
    <location>
        <begin position="69"/>
        <end position="82"/>
    </location>
</feature>
<dbReference type="Gene3D" id="2.40.70.10">
    <property type="entry name" value="Acid Proteases"/>
    <property type="match status" value="2"/>
</dbReference>
<gene>
    <name evidence="6" type="ORF">CcaverHIS019_0500950</name>
</gene>
<feature type="domain" description="Peptidase A1" evidence="5">
    <location>
        <begin position="96"/>
        <end position="433"/>
    </location>
</feature>
<dbReference type="PANTHER" id="PTHR47966:SF6">
    <property type="entry name" value="PEPTIDASE A1 DOMAIN-CONTAINING PROTEIN"/>
    <property type="match status" value="1"/>
</dbReference>
<reference evidence="6" key="1">
    <citation type="journal article" date="2023" name="BMC Genomics">
        <title>Chromosome-level genome assemblies of Cutaneotrichosporon spp. (Trichosporonales, Basidiomycota) reveal imbalanced evolution between nucleotide sequences and chromosome synteny.</title>
        <authorList>
            <person name="Kobayashi Y."/>
            <person name="Kayamori A."/>
            <person name="Aoki K."/>
            <person name="Shiwa Y."/>
            <person name="Matsutani M."/>
            <person name="Fujita N."/>
            <person name="Sugita T."/>
            <person name="Iwasaki W."/>
            <person name="Tanaka N."/>
            <person name="Takashima M."/>
        </authorList>
    </citation>
    <scope>NUCLEOTIDE SEQUENCE</scope>
    <source>
        <strain evidence="6">HIS019</strain>
    </source>
</reference>
<comment type="similarity">
    <text evidence="1">Belongs to the peptidase A1 family.</text>
</comment>